<keyword evidence="3" id="KW-1185">Reference proteome</keyword>
<dbReference type="AlphaFoldDB" id="A0A9N9K5Z5"/>
<evidence type="ECO:0000313" key="3">
    <source>
        <dbReference type="Proteomes" id="UP000789405"/>
    </source>
</evidence>
<accession>A0A9N9K5Z5</accession>
<sequence>SCTSESEENKTDISKKLDHKDGSKNRSWVWKYFKSEEVAEVIKERSDRINVKTTYCTCLVSNDSDKNCDAQLKVVGG</sequence>
<evidence type="ECO:0000313" key="2">
    <source>
        <dbReference type="EMBL" id="CAG8808765.1"/>
    </source>
</evidence>
<dbReference type="OrthoDB" id="2409162at2759"/>
<feature type="non-terminal residue" evidence="2">
    <location>
        <position position="77"/>
    </location>
</feature>
<evidence type="ECO:0000256" key="1">
    <source>
        <dbReference type="SAM" id="MobiDB-lite"/>
    </source>
</evidence>
<feature type="compositionally biased region" description="Basic and acidic residues" evidence="1">
    <location>
        <begin position="7"/>
        <end position="23"/>
    </location>
</feature>
<protein>
    <submittedName>
        <fullName evidence="2">13093_t:CDS:1</fullName>
    </submittedName>
</protein>
<organism evidence="2 3">
    <name type="scientific">Dentiscutata erythropus</name>
    <dbReference type="NCBI Taxonomy" id="1348616"/>
    <lineage>
        <taxon>Eukaryota</taxon>
        <taxon>Fungi</taxon>
        <taxon>Fungi incertae sedis</taxon>
        <taxon>Mucoromycota</taxon>
        <taxon>Glomeromycotina</taxon>
        <taxon>Glomeromycetes</taxon>
        <taxon>Diversisporales</taxon>
        <taxon>Gigasporaceae</taxon>
        <taxon>Dentiscutata</taxon>
    </lineage>
</organism>
<dbReference type="Proteomes" id="UP000789405">
    <property type="component" value="Unassembled WGS sequence"/>
</dbReference>
<name>A0A9N9K5Z5_9GLOM</name>
<feature type="non-terminal residue" evidence="2">
    <location>
        <position position="1"/>
    </location>
</feature>
<feature type="region of interest" description="Disordered" evidence="1">
    <location>
        <begin position="1"/>
        <end position="23"/>
    </location>
</feature>
<proteinExistence type="predicted"/>
<gene>
    <name evidence="2" type="ORF">DERYTH_LOCUS24956</name>
</gene>
<reference evidence="2" key="1">
    <citation type="submission" date="2021-06" db="EMBL/GenBank/DDBJ databases">
        <authorList>
            <person name="Kallberg Y."/>
            <person name="Tangrot J."/>
            <person name="Rosling A."/>
        </authorList>
    </citation>
    <scope>NUCLEOTIDE SEQUENCE</scope>
    <source>
        <strain evidence="2">MA453B</strain>
    </source>
</reference>
<comment type="caution">
    <text evidence="2">The sequence shown here is derived from an EMBL/GenBank/DDBJ whole genome shotgun (WGS) entry which is preliminary data.</text>
</comment>
<dbReference type="EMBL" id="CAJVPY010044191">
    <property type="protein sequence ID" value="CAG8808765.1"/>
    <property type="molecule type" value="Genomic_DNA"/>
</dbReference>